<gene>
    <name evidence="1" type="ORF">F2Q70_00028761</name>
</gene>
<accession>A0A8S9L7Q3</accession>
<evidence type="ECO:0000313" key="1">
    <source>
        <dbReference type="EMBL" id="KAF2602011.1"/>
    </source>
</evidence>
<protein>
    <submittedName>
        <fullName evidence="1">Uncharacterized protein</fullName>
    </submittedName>
</protein>
<organism evidence="1">
    <name type="scientific">Brassica cretica</name>
    <name type="common">Mustard</name>
    <dbReference type="NCBI Taxonomy" id="69181"/>
    <lineage>
        <taxon>Eukaryota</taxon>
        <taxon>Viridiplantae</taxon>
        <taxon>Streptophyta</taxon>
        <taxon>Embryophyta</taxon>
        <taxon>Tracheophyta</taxon>
        <taxon>Spermatophyta</taxon>
        <taxon>Magnoliopsida</taxon>
        <taxon>eudicotyledons</taxon>
        <taxon>Gunneridae</taxon>
        <taxon>Pentapetalae</taxon>
        <taxon>rosids</taxon>
        <taxon>malvids</taxon>
        <taxon>Brassicales</taxon>
        <taxon>Brassicaceae</taxon>
        <taxon>Brassiceae</taxon>
        <taxon>Brassica</taxon>
    </lineage>
</organism>
<name>A0A8S9L7Q3_BRACR</name>
<dbReference type="EMBL" id="QGKY02000094">
    <property type="protein sequence ID" value="KAF2602011.1"/>
    <property type="molecule type" value="Genomic_DNA"/>
</dbReference>
<comment type="caution">
    <text evidence="1">The sequence shown here is derived from an EMBL/GenBank/DDBJ whole genome shotgun (WGS) entry which is preliminary data.</text>
</comment>
<proteinExistence type="predicted"/>
<dbReference type="AlphaFoldDB" id="A0A8S9L7Q3"/>
<reference evidence="1" key="1">
    <citation type="submission" date="2019-12" db="EMBL/GenBank/DDBJ databases">
        <title>Genome sequencing and annotation of Brassica cretica.</title>
        <authorList>
            <person name="Studholme D.J."/>
            <person name="Sarris P.F."/>
        </authorList>
    </citation>
    <scope>NUCLEOTIDE SEQUENCE</scope>
    <source>
        <strain evidence="1">PFS-102/07</strain>
        <tissue evidence="1">Leaf</tissue>
    </source>
</reference>
<sequence>MKYSEYPEEFPRKHKIGFPRNFLGIYRRNSEEISIRRNIPRKFRGKMGFSEKTNEFRGNIIAVGCSSEYTEELFPRYIPRDISLGIFRGTGSSEYTEGHVPRNIPRNMSVGIFLSIDVYMSKNASIDERPRKYPDEVLPRYIPRTFPTN</sequence>